<accession>A0A059GBR0</accession>
<dbReference type="AlphaFoldDB" id="A0A059GBR0"/>
<dbReference type="RefSeq" id="WP_035535330.1">
    <property type="nucleotide sequence ID" value="NZ_ARYL01000002.1"/>
</dbReference>
<organism evidence="1 2">
    <name type="scientific">Hyphomonas oceanitis SCH89</name>
    <dbReference type="NCBI Taxonomy" id="1280953"/>
    <lineage>
        <taxon>Bacteria</taxon>
        <taxon>Pseudomonadati</taxon>
        <taxon>Pseudomonadota</taxon>
        <taxon>Alphaproteobacteria</taxon>
        <taxon>Hyphomonadales</taxon>
        <taxon>Hyphomonadaceae</taxon>
        <taxon>Hyphomonas</taxon>
    </lineage>
</organism>
<protein>
    <recommendedName>
        <fullName evidence="3">DUF3052 domain-containing protein</fullName>
    </recommendedName>
</protein>
<name>A0A059GBR0_9PROT</name>
<gene>
    <name evidence="1" type="ORF">HOC_01641</name>
</gene>
<reference evidence="1 2" key="1">
    <citation type="journal article" date="2014" name="Antonie Van Leeuwenhoek">
        <title>Hyphomonas beringensis sp. nov. and Hyphomonas chukchiensis sp. nov., isolated from surface seawater of the Bering Sea and Chukchi Sea.</title>
        <authorList>
            <person name="Li C."/>
            <person name="Lai Q."/>
            <person name="Li G."/>
            <person name="Dong C."/>
            <person name="Wang J."/>
            <person name="Liao Y."/>
            <person name="Shao Z."/>
        </authorList>
    </citation>
    <scope>NUCLEOTIDE SEQUENCE [LARGE SCALE GENOMIC DNA]</scope>
    <source>
        <strain evidence="1 2">SCH89</strain>
    </source>
</reference>
<dbReference type="STRING" id="1280953.HOC_01641"/>
<dbReference type="Proteomes" id="UP000024942">
    <property type="component" value="Unassembled WGS sequence"/>
</dbReference>
<evidence type="ECO:0000313" key="1">
    <source>
        <dbReference type="EMBL" id="KDA04000.1"/>
    </source>
</evidence>
<dbReference type="EMBL" id="ARYL01000002">
    <property type="protein sequence ID" value="KDA04000.1"/>
    <property type="molecule type" value="Genomic_DNA"/>
</dbReference>
<evidence type="ECO:0008006" key="3">
    <source>
        <dbReference type="Google" id="ProtNLM"/>
    </source>
</evidence>
<dbReference type="eggNOG" id="ENOG5032SHK">
    <property type="taxonomic scope" value="Bacteria"/>
</dbReference>
<evidence type="ECO:0000313" key="2">
    <source>
        <dbReference type="Proteomes" id="UP000024942"/>
    </source>
</evidence>
<keyword evidence="2" id="KW-1185">Reference proteome</keyword>
<proteinExistence type="predicted"/>
<dbReference type="PATRIC" id="fig|1280953.3.peg.331"/>
<comment type="caution">
    <text evidence="1">The sequence shown here is derived from an EMBL/GenBank/DDBJ whole genome shotgun (WGS) entry which is preliminary data.</text>
</comment>
<sequence length="133" mass="14728">MAETHGYSGKPLFQKLGLKPGMTCLPIGAPMDYEALVEGAEGVRFLKRAGEADLVHLFCADRRALDTGIQKALGHVVEKGMLRISWPKKSSKLFQDLTEDDLRTVILPTGWVDVKVCAVDADWSGLKFLRRKT</sequence>